<evidence type="ECO:0000313" key="14">
    <source>
        <dbReference type="Proteomes" id="UP000182836"/>
    </source>
</evidence>
<evidence type="ECO:0000256" key="6">
    <source>
        <dbReference type="ARBA" id="ARBA00023136"/>
    </source>
</evidence>
<keyword evidence="5 8" id="KW-1133">Transmembrane helix</keyword>
<feature type="transmembrane region" description="Helical" evidence="8">
    <location>
        <begin position="149"/>
        <end position="170"/>
    </location>
</feature>
<reference evidence="12 14" key="2">
    <citation type="submission" date="2016-10" db="EMBL/GenBank/DDBJ databases">
        <authorList>
            <person name="de Groot N.N."/>
        </authorList>
    </citation>
    <scope>NUCLEOTIDE SEQUENCE [LARGE SCALE GENOMIC DNA]</scope>
    <source>
        <strain evidence="12 14">DSM 2895</strain>
    </source>
</reference>
<dbReference type="Pfam" id="PF01618">
    <property type="entry name" value="MotA_ExbB"/>
    <property type="match status" value="1"/>
</dbReference>
<keyword evidence="7" id="KW-0653">Protein transport</keyword>
<dbReference type="EMBL" id="FNED01000014">
    <property type="protein sequence ID" value="SDJ26414.1"/>
    <property type="molecule type" value="Genomic_DNA"/>
</dbReference>
<dbReference type="GO" id="GO:0015031">
    <property type="term" value="P:protein transport"/>
    <property type="evidence" value="ECO:0007669"/>
    <property type="project" value="UniProtKB-KW"/>
</dbReference>
<sequence length="267" mass="28998">MDLASLIGIAIALAAAAFGFFYDGGNLSLLWSASSFVLVLGGTIGAVTLSLPMKELKNVPKLFKKLFTEQKMDYLGLVNQMEELAGKARREGLLSLEQEIEQVDNKFIARGLRSAIDGVDQSVIGEMLEYDISAMESRHQRGAKIFENAGGYCPTIGIMGTVMHMVVIMTHLNEPHSLGPSISAAFLATLYGVAFANLFFFPFAEKLKAKSKDESLYLTIALEGIIGVQQGMNPVALREKLLVFLSEADRNIEAGGEEINVQKEAEA</sequence>
<evidence type="ECO:0000256" key="5">
    <source>
        <dbReference type="ARBA" id="ARBA00022989"/>
    </source>
</evidence>
<keyword evidence="13" id="KW-1185">Reference proteome</keyword>
<evidence type="ECO:0000256" key="8">
    <source>
        <dbReference type="SAM" id="Phobius"/>
    </source>
</evidence>
<dbReference type="PANTHER" id="PTHR30433">
    <property type="entry name" value="CHEMOTAXIS PROTEIN MOTA"/>
    <property type="match status" value="1"/>
</dbReference>
<dbReference type="AlphaFoldDB" id="A0A0D1XW12"/>
<dbReference type="PATRIC" id="fig|47500.12.peg.483"/>
<dbReference type="GeneID" id="42308878"/>
<dbReference type="Pfam" id="PF20560">
    <property type="entry name" value="MotA_N"/>
    <property type="match status" value="1"/>
</dbReference>
<dbReference type="GO" id="GO:0071978">
    <property type="term" value="P:bacterial-type flagellum-dependent swarming motility"/>
    <property type="evidence" value="ECO:0007669"/>
    <property type="project" value="InterPro"/>
</dbReference>
<keyword evidence="7" id="KW-0813">Transport</keyword>
<dbReference type="GO" id="GO:0006935">
    <property type="term" value="P:chemotaxis"/>
    <property type="evidence" value="ECO:0007669"/>
    <property type="project" value="InterPro"/>
</dbReference>
<comment type="similarity">
    <text evidence="7">Belongs to the exbB/tolQ family.</text>
</comment>
<dbReference type="GO" id="GO:0005886">
    <property type="term" value="C:plasma membrane"/>
    <property type="evidence" value="ECO:0007669"/>
    <property type="project" value="UniProtKB-SubCell"/>
</dbReference>
<evidence type="ECO:0000256" key="2">
    <source>
        <dbReference type="ARBA" id="ARBA00022475"/>
    </source>
</evidence>
<comment type="subcellular location">
    <subcellularLocation>
        <location evidence="1">Cell membrane</location>
        <topology evidence="1">Multi-pass membrane protein</topology>
    </subcellularLocation>
    <subcellularLocation>
        <location evidence="7">Membrane</location>
        <topology evidence="7">Multi-pass membrane protein</topology>
    </subcellularLocation>
</comment>
<dbReference type="InterPro" id="IPR002898">
    <property type="entry name" value="MotA_ExbB_proton_chnl"/>
</dbReference>
<evidence type="ECO:0000313" key="11">
    <source>
        <dbReference type="EMBL" id="KON90784.1"/>
    </source>
</evidence>
<dbReference type="STRING" id="47500.AF333_27505"/>
<protein>
    <submittedName>
        <fullName evidence="12">Chemotaxis protein MotA</fullName>
    </submittedName>
</protein>
<feature type="transmembrane region" description="Helical" evidence="8">
    <location>
        <begin position="182"/>
        <end position="204"/>
    </location>
</feature>
<dbReference type="NCBIfam" id="NF006583">
    <property type="entry name" value="PRK09109.1"/>
    <property type="match status" value="1"/>
</dbReference>
<dbReference type="EMBL" id="LGUG01000009">
    <property type="protein sequence ID" value="KON90784.1"/>
    <property type="molecule type" value="Genomic_DNA"/>
</dbReference>
<evidence type="ECO:0000259" key="10">
    <source>
        <dbReference type="Pfam" id="PF20560"/>
    </source>
</evidence>
<evidence type="ECO:0000313" key="13">
    <source>
        <dbReference type="Proteomes" id="UP000037269"/>
    </source>
</evidence>
<keyword evidence="6 8" id="KW-0472">Membrane</keyword>
<dbReference type="PANTHER" id="PTHR30433:SF3">
    <property type="entry name" value="MOTILITY PROTEIN A"/>
    <property type="match status" value="1"/>
</dbReference>
<feature type="domain" description="MotA/TolQ/ExbB proton channel" evidence="9">
    <location>
        <begin position="101"/>
        <end position="216"/>
    </location>
</feature>
<accession>A0A0D1XW12</accession>
<feature type="domain" description="Motility protein A N-terminal" evidence="10">
    <location>
        <begin position="6"/>
        <end position="92"/>
    </location>
</feature>
<evidence type="ECO:0000259" key="9">
    <source>
        <dbReference type="Pfam" id="PF01618"/>
    </source>
</evidence>
<evidence type="ECO:0000256" key="3">
    <source>
        <dbReference type="ARBA" id="ARBA00022692"/>
    </source>
</evidence>
<keyword evidence="4" id="KW-0283">Flagellar rotation</keyword>
<feature type="transmembrane region" description="Helical" evidence="8">
    <location>
        <begin position="29"/>
        <end position="51"/>
    </location>
</feature>
<evidence type="ECO:0000256" key="1">
    <source>
        <dbReference type="ARBA" id="ARBA00004651"/>
    </source>
</evidence>
<dbReference type="RefSeq" id="WP_043064314.1">
    <property type="nucleotide sequence ID" value="NZ_BJOA01000172.1"/>
</dbReference>
<dbReference type="Proteomes" id="UP000182836">
    <property type="component" value="Unassembled WGS sequence"/>
</dbReference>
<reference evidence="11 13" key="1">
    <citation type="submission" date="2015-07" db="EMBL/GenBank/DDBJ databases">
        <title>Fjat-14205 dsm 2895.</title>
        <authorList>
            <person name="Liu B."/>
            <person name="Wang J."/>
            <person name="Zhu Y."/>
            <person name="Liu G."/>
            <person name="Chen Q."/>
            <person name="Chen Z."/>
            <person name="Lan J."/>
            <person name="Che J."/>
            <person name="Ge C."/>
            <person name="Shi H."/>
            <person name="Pan Z."/>
            <person name="Liu X."/>
        </authorList>
    </citation>
    <scope>NUCLEOTIDE SEQUENCE [LARGE SCALE GENOMIC DNA]</scope>
    <source>
        <strain evidence="11 13">DSM 2895</strain>
    </source>
</reference>
<dbReference type="Proteomes" id="UP000037269">
    <property type="component" value="Unassembled WGS sequence"/>
</dbReference>
<dbReference type="InterPro" id="IPR047055">
    <property type="entry name" value="MotA-like"/>
</dbReference>
<gene>
    <name evidence="11" type="ORF">AF333_27505</name>
    <name evidence="12" type="ORF">SAMN04487909_114126</name>
</gene>
<dbReference type="OrthoDB" id="9806929at2"/>
<dbReference type="InterPro" id="IPR046786">
    <property type="entry name" value="MotA_N"/>
</dbReference>
<proteinExistence type="inferred from homology"/>
<organism evidence="11 13">
    <name type="scientific">Aneurinibacillus migulanus</name>
    <name type="common">Bacillus migulanus</name>
    <dbReference type="NCBI Taxonomy" id="47500"/>
    <lineage>
        <taxon>Bacteria</taxon>
        <taxon>Bacillati</taxon>
        <taxon>Bacillota</taxon>
        <taxon>Bacilli</taxon>
        <taxon>Bacillales</taxon>
        <taxon>Paenibacillaceae</taxon>
        <taxon>Aneurinibacillus group</taxon>
        <taxon>Aneurinibacillus</taxon>
    </lineage>
</organism>
<evidence type="ECO:0000313" key="12">
    <source>
        <dbReference type="EMBL" id="SDJ26414.1"/>
    </source>
</evidence>
<evidence type="ECO:0000256" key="7">
    <source>
        <dbReference type="RuleBase" id="RU004057"/>
    </source>
</evidence>
<keyword evidence="3 8" id="KW-0812">Transmembrane</keyword>
<evidence type="ECO:0000256" key="4">
    <source>
        <dbReference type="ARBA" id="ARBA00022779"/>
    </source>
</evidence>
<name>A0A0D1XW12_ANEMI</name>
<keyword evidence="2" id="KW-1003">Cell membrane</keyword>